<dbReference type="InterPro" id="IPR022409">
    <property type="entry name" value="PKD/Chitinase_dom"/>
</dbReference>
<dbReference type="InterPro" id="IPR013783">
    <property type="entry name" value="Ig-like_fold"/>
</dbReference>
<dbReference type="PROSITE" id="PS50093">
    <property type="entry name" value="PKD"/>
    <property type="match status" value="1"/>
</dbReference>
<evidence type="ECO:0000259" key="2">
    <source>
        <dbReference type="PROSITE" id="PS50093"/>
    </source>
</evidence>
<dbReference type="InterPro" id="IPR000601">
    <property type="entry name" value="PKD_dom"/>
</dbReference>
<feature type="domain" description="PKD" evidence="2">
    <location>
        <begin position="56"/>
        <end position="109"/>
    </location>
</feature>
<dbReference type="OrthoDB" id="7443339at2"/>
<dbReference type="Pfam" id="PF18911">
    <property type="entry name" value="PKD_4"/>
    <property type="match status" value="1"/>
</dbReference>
<sequence length="288" mass="31482">MKTFKLMRYILPLVLLAWVLNGCKDEDNEPVVDVIYTLDVEGNQVAFKNETKGVSAYKWEFGDGTNSEEESPVHTYPGKGKYVATLYATTASGQTVEGSTVIRISKSTPVKLKDNTLSDWDNITANVITPTAAGNGIKKVKLDYDGNAVYVYIEVSGNRSDTPVFDFYIDSDNNAGTGYLTGTYPEGGYDILMEGQILEGAFDVFYHYDPQTAFNFDPQSISEAYAVGTVVEENGLLKFECSLQRSKLKFLTGTGLRIAIAAVKSDWSASIGSAPDEGSAGYFLNMDE</sequence>
<keyword evidence="6" id="KW-1185">Reference proteome</keyword>
<dbReference type="CDD" id="cd00146">
    <property type="entry name" value="PKD"/>
    <property type="match status" value="1"/>
</dbReference>
<dbReference type="EMBL" id="RXOC01000009">
    <property type="protein sequence ID" value="RXF68785.1"/>
    <property type="molecule type" value="Genomic_DNA"/>
</dbReference>
<evidence type="ECO:0000256" key="1">
    <source>
        <dbReference type="SAM" id="SignalP"/>
    </source>
</evidence>
<dbReference type="Proteomes" id="UP000322918">
    <property type="component" value="Unassembled WGS sequence"/>
</dbReference>
<reference evidence="3 6" key="2">
    <citation type="submission" date="2019-09" db="EMBL/GenBank/DDBJ databases">
        <title>Pararcticibacter amylolyticus gen. nov., sp. nov., isolated from a rottenly hemp rope, and reclassification of Pedobacter tournemirensis as Pararcticibacter tournemirensis comb. nov.</title>
        <authorList>
            <person name="Cai Y."/>
        </authorList>
    </citation>
    <scope>NUCLEOTIDE SEQUENCE [LARGE SCALE GENOMIC DNA]</scope>
    <source>
        <strain evidence="3 6">TF5-37.2-LB10</strain>
    </source>
</reference>
<dbReference type="InterPro" id="IPR035986">
    <property type="entry name" value="PKD_dom_sf"/>
</dbReference>
<evidence type="ECO:0000313" key="4">
    <source>
        <dbReference type="EMBL" id="RXF68785.1"/>
    </source>
</evidence>
<feature type="signal peptide" evidence="1">
    <location>
        <begin position="1"/>
        <end position="17"/>
    </location>
</feature>
<dbReference type="Proteomes" id="UP000290848">
    <property type="component" value="Unassembled WGS sequence"/>
</dbReference>
<dbReference type="RefSeq" id="WP_128770027.1">
    <property type="nucleotide sequence ID" value="NZ_RXOC01000009.1"/>
</dbReference>
<proteinExistence type="predicted"/>
<dbReference type="EMBL" id="VWNE01000013">
    <property type="protein sequence ID" value="KAA8483077.1"/>
    <property type="molecule type" value="Genomic_DNA"/>
</dbReference>
<comment type="caution">
    <text evidence="4">The sequence shown here is derived from an EMBL/GenBank/DDBJ whole genome shotgun (WGS) entry which is preliminary data.</text>
</comment>
<evidence type="ECO:0000313" key="5">
    <source>
        <dbReference type="Proteomes" id="UP000290848"/>
    </source>
</evidence>
<evidence type="ECO:0000313" key="6">
    <source>
        <dbReference type="Proteomes" id="UP000322918"/>
    </source>
</evidence>
<reference evidence="4 5" key="1">
    <citation type="submission" date="2018-12" db="EMBL/GenBank/DDBJ databases">
        <title>The Draft Genome Sequence of the Soil Bacterium Pedobacter tournemirensis R1.</title>
        <authorList>
            <person name="He J."/>
        </authorList>
    </citation>
    <scope>NUCLEOTIDE SEQUENCE [LARGE SCALE GENOMIC DNA]</scope>
    <source>
        <strain evidence="4 5">R1</strain>
    </source>
</reference>
<dbReference type="SUPFAM" id="SSF49299">
    <property type="entry name" value="PKD domain"/>
    <property type="match status" value="1"/>
</dbReference>
<organism evidence="4 5">
    <name type="scientific">Arcticibacter tournemirensis</name>
    <dbReference type="NCBI Taxonomy" id="699437"/>
    <lineage>
        <taxon>Bacteria</taxon>
        <taxon>Pseudomonadati</taxon>
        <taxon>Bacteroidota</taxon>
        <taxon>Sphingobacteriia</taxon>
        <taxon>Sphingobacteriales</taxon>
        <taxon>Sphingobacteriaceae</taxon>
        <taxon>Arcticibacter</taxon>
    </lineage>
</organism>
<dbReference type="SMART" id="SM00089">
    <property type="entry name" value="PKD"/>
    <property type="match status" value="1"/>
</dbReference>
<name>A0A4Q0M709_9SPHI</name>
<keyword evidence="1" id="KW-0732">Signal</keyword>
<dbReference type="Gene3D" id="2.60.40.10">
    <property type="entry name" value="Immunoglobulins"/>
    <property type="match status" value="1"/>
</dbReference>
<evidence type="ECO:0000313" key="3">
    <source>
        <dbReference type="EMBL" id="KAA8483077.1"/>
    </source>
</evidence>
<feature type="chain" id="PRO_5044607733" evidence="1">
    <location>
        <begin position="18"/>
        <end position="288"/>
    </location>
</feature>
<protein>
    <submittedName>
        <fullName evidence="4">PKD domain-containing protein</fullName>
    </submittedName>
</protein>
<accession>A0A4Q0M709</accession>
<dbReference type="AlphaFoldDB" id="A0A4Q0M709"/>
<gene>
    <name evidence="4" type="ORF">EKH83_13760</name>
    <name evidence="3" type="ORF">F1649_09690</name>
</gene>